<dbReference type="InterPro" id="IPR036865">
    <property type="entry name" value="CRAL-TRIO_dom_sf"/>
</dbReference>
<dbReference type="SUPFAM" id="SSF52087">
    <property type="entry name" value="CRAL/TRIO domain"/>
    <property type="match status" value="1"/>
</dbReference>
<dbReference type="OrthoDB" id="75724at2759"/>
<dbReference type="GO" id="GO:0008526">
    <property type="term" value="F:phosphatidylinositol transfer activity"/>
    <property type="evidence" value="ECO:0007669"/>
    <property type="project" value="TreeGrafter"/>
</dbReference>
<dbReference type="PROSITE" id="PS50191">
    <property type="entry name" value="CRAL_TRIO"/>
    <property type="match status" value="1"/>
</dbReference>
<dbReference type="Proteomes" id="UP000051952">
    <property type="component" value="Unassembled WGS sequence"/>
</dbReference>
<dbReference type="InterPro" id="IPR036273">
    <property type="entry name" value="CRAL/TRIO_N_dom_sf"/>
</dbReference>
<feature type="domain" description="CRAL-TRIO" evidence="1">
    <location>
        <begin position="75"/>
        <end position="230"/>
    </location>
</feature>
<gene>
    <name evidence="2" type="ORF">BSAL_48215</name>
</gene>
<keyword evidence="3" id="KW-1185">Reference proteome</keyword>
<dbReference type="AlphaFoldDB" id="A0A0S4JUF9"/>
<dbReference type="Gene3D" id="3.40.525.10">
    <property type="entry name" value="CRAL-TRIO lipid binding domain"/>
    <property type="match status" value="1"/>
</dbReference>
<evidence type="ECO:0000313" key="2">
    <source>
        <dbReference type="EMBL" id="CUG94446.1"/>
    </source>
</evidence>
<dbReference type="PANTHER" id="PTHR45824">
    <property type="entry name" value="GH16843P"/>
    <property type="match status" value="1"/>
</dbReference>
<dbReference type="InterPro" id="IPR052578">
    <property type="entry name" value="PI_Transfer_CRAL-TRIO"/>
</dbReference>
<proteinExistence type="predicted"/>
<dbReference type="InterPro" id="IPR001251">
    <property type="entry name" value="CRAL-TRIO_dom"/>
</dbReference>
<dbReference type="SUPFAM" id="SSF46938">
    <property type="entry name" value="CRAL/TRIO N-terminal domain"/>
    <property type="match status" value="1"/>
</dbReference>
<sequence length="253" mass="28932">MLAPPTANELACIKHLKENVSLNDVEKGDEAFLSEETYLRFTRARDADFGKALTMLKECVTWRRQFRPFAIEANELAGILQLGTVYLAGLCVHGRPVMYMHPGAKNPFPAETRVKLMVFLLEETMRRGYTSLTWVFDFSKMGERGKDEHSAATRKDTMHILQNYYPERLGALYMLNTPWYFRAIATLVWPFIDKRTRAKIFISMKLKNLTDCIAKDQLVEAFGGDFVLPKDDIAADPVAALEQLIPRRLIPSH</sequence>
<protein>
    <recommendedName>
        <fullName evidence="1">CRAL-TRIO domain-containing protein</fullName>
    </recommendedName>
</protein>
<accession>A0A0S4JUF9</accession>
<dbReference type="Pfam" id="PF00650">
    <property type="entry name" value="CRAL_TRIO"/>
    <property type="match status" value="1"/>
</dbReference>
<dbReference type="OMA" id="RITWIID"/>
<dbReference type="VEuPathDB" id="TriTrypDB:BSAL_48215"/>
<dbReference type="PANTHER" id="PTHR45824:SF29">
    <property type="entry name" value="GH16843P"/>
    <property type="match status" value="1"/>
</dbReference>
<name>A0A0S4JUF9_BODSA</name>
<evidence type="ECO:0000313" key="3">
    <source>
        <dbReference type="Proteomes" id="UP000051952"/>
    </source>
</evidence>
<evidence type="ECO:0000259" key="1">
    <source>
        <dbReference type="PROSITE" id="PS50191"/>
    </source>
</evidence>
<reference evidence="3" key="1">
    <citation type="submission" date="2015-09" db="EMBL/GenBank/DDBJ databases">
        <authorList>
            <consortium name="Pathogen Informatics"/>
        </authorList>
    </citation>
    <scope>NUCLEOTIDE SEQUENCE [LARGE SCALE GENOMIC DNA]</scope>
    <source>
        <strain evidence="3">Lake Konstanz</strain>
    </source>
</reference>
<dbReference type="EMBL" id="CYKH01002250">
    <property type="protein sequence ID" value="CUG94446.1"/>
    <property type="molecule type" value="Genomic_DNA"/>
</dbReference>
<organism evidence="2 3">
    <name type="scientific">Bodo saltans</name>
    <name type="common">Flagellated protozoan</name>
    <dbReference type="NCBI Taxonomy" id="75058"/>
    <lineage>
        <taxon>Eukaryota</taxon>
        <taxon>Discoba</taxon>
        <taxon>Euglenozoa</taxon>
        <taxon>Kinetoplastea</taxon>
        <taxon>Metakinetoplastina</taxon>
        <taxon>Eubodonida</taxon>
        <taxon>Bodonidae</taxon>
        <taxon>Bodo</taxon>
    </lineage>
</organism>
<dbReference type="CDD" id="cd00170">
    <property type="entry name" value="SEC14"/>
    <property type="match status" value="1"/>
</dbReference>
<dbReference type="SMART" id="SM00516">
    <property type="entry name" value="SEC14"/>
    <property type="match status" value="1"/>
</dbReference>